<gene>
    <name evidence="1" type="ORF">K7432_009675</name>
</gene>
<keyword evidence="2" id="KW-1185">Reference proteome</keyword>
<evidence type="ECO:0000313" key="1">
    <source>
        <dbReference type="EMBL" id="KAK9763546.1"/>
    </source>
</evidence>
<evidence type="ECO:0000313" key="2">
    <source>
        <dbReference type="Proteomes" id="UP001479436"/>
    </source>
</evidence>
<comment type="caution">
    <text evidence="1">The sequence shown here is derived from an EMBL/GenBank/DDBJ whole genome shotgun (WGS) entry which is preliminary data.</text>
</comment>
<dbReference type="Proteomes" id="UP001479436">
    <property type="component" value="Unassembled WGS sequence"/>
</dbReference>
<reference evidence="1 2" key="1">
    <citation type="submission" date="2023-04" db="EMBL/GenBank/DDBJ databases">
        <title>Genome of Basidiobolus ranarum AG-B5.</title>
        <authorList>
            <person name="Stajich J.E."/>
            <person name="Carter-House D."/>
            <person name="Gryganskyi A."/>
        </authorList>
    </citation>
    <scope>NUCLEOTIDE SEQUENCE [LARGE SCALE GENOMIC DNA]</scope>
    <source>
        <strain evidence="1 2">AG-B5</strain>
    </source>
</reference>
<accession>A0ABR2WPX9</accession>
<organism evidence="1 2">
    <name type="scientific">Basidiobolus ranarum</name>
    <dbReference type="NCBI Taxonomy" id="34480"/>
    <lineage>
        <taxon>Eukaryota</taxon>
        <taxon>Fungi</taxon>
        <taxon>Fungi incertae sedis</taxon>
        <taxon>Zoopagomycota</taxon>
        <taxon>Entomophthoromycotina</taxon>
        <taxon>Basidiobolomycetes</taxon>
        <taxon>Basidiobolales</taxon>
        <taxon>Basidiobolaceae</taxon>
        <taxon>Basidiobolus</taxon>
    </lineage>
</organism>
<sequence length="151" mass="17264">MVDSGTEFYTTLRAAEREVEFDEVSHYAASLAAQDFAFGLRGISEVQTETLVDPNVVIPMTTFSYHEYPILKEHLVSPPVSNKQLTKTSNIEVSKPCCIKFKILPEPSLVERNCINILPKRSMPFWRDISDREYLRVFALENRLAKHIASE</sequence>
<dbReference type="EMBL" id="JASJQH010000614">
    <property type="protein sequence ID" value="KAK9763546.1"/>
    <property type="molecule type" value="Genomic_DNA"/>
</dbReference>
<name>A0ABR2WPX9_9FUNG</name>
<proteinExistence type="predicted"/>
<protein>
    <submittedName>
        <fullName evidence="1">Uncharacterized protein</fullName>
    </submittedName>
</protein>